<feature type="non-terminal residue" evidence="2">
    <location>
        <position position="1"/>
    </location>
</feature>
<evidence type="ECO:0000256" key="1">
    <source>
        <dbReference type="SAM" id="Phobius"/>
    </source>
</evidence>
<name>A0A164GSL4_9CRUS</name>
<evidence type="ECO:0000313" key="2">
    <source>
        <dbReference type="EMBL" id="KZR99307.1"/>
    </source>
</evidence>
<keyword evidence="1" id="KW-1133">Transmembrane helix</keyword>
<dbReference type="Proteomes" id="UP000076858">
    <property type="component" value="Unassembled WGS sequence"/>
</dbReference>
<reference evidence="2 3" key="1">
    <citation type="submission" date="2016-03" db="EMBL/GenBank/DDBJ databases">
        <title>EvidentialGene: Evidence-directed Construction of Genes on Genomes.</title>
        <authorList>
            <person name="Gilbert D.G."/>
            <person name="Choi J.-H."/>
            <person name="Mockaitis K."/>
            <person name="Colbourne J."/>
            <person name="Pfrender M."/>
        </authorList>
    </citation>
    <scope>NUCLEOTIDE SEQUENCE [LARGE SCALE GENOMIC DNA]</scope>
    <source>
        <strain evidence="2 3">Xinb3</strain>
        <tissue evidence="2">Complete organism</tissue>
    </source>
</reference>
<organism evidence="2 3">
    <name type="scientific">Daphnia magna</name>
    <dbReference type="NCBI Taxonomy" id="35525"/>
    <lineage>
        <taxon>Eukaryota</taxon>
        <taxon>Metazoa</taxon>
        <taxon>Ecdysozoa</taxon>
        <taxon>Arthropoda</taxon>
        <taxon>Crustacea</taxon>
        <taxon>Branchiopoda</taxon>
        <taxon>Diplostraca</taxon>
        <taxon>Cladocera</taxon>
        <taxon>Anomopoda</taxon>
        <taxon>Daphniidae</taxon>
        <taxon>Daphnia</taxon>
    </lineage>
</organism>
<proteinExistence type="predicted"/>
<sequence length="42" mass="4698">IRTLCGFPSKFSLLFIHFLCLLASLTVEMLAASLIKSLQQDK</sequence>
<evidence type="ECO:0000313" key="3">
    <source>
        <dbReference type="Proteomes" id="UP000076858"/>
    </source>
</evidence>
<feature type="transmembrane region" description="Helical" evidence="1">
    <location>
        <begin position="12"/>
        <end position="35"/>
    </location>
</feature>
<gene>
    <name evidence="2" type="ORF">APZ42_004873</name>
</gene>
<dbReference type="EMBL" id="LRGB01014034">
    <property type="protein sequence ID" value="KZR99307.1"/>
    <property type="molecule type" value="Genomic_DNA"/>
</dbReference>
<keyword evidence="1" id="KW-0472">Membrane</keyword>
<keyword evidence="3" id="KW-1185">Reference proteome</keyword>
<comment type="caution">
    <text evidence="2">The sequence shown here is derived from an EMBL/GenBank/DDBJ whole genome shotgun (WGS) entry which is preliminary data.</text>
</comment>
<dbReference type="AlphaFoldDB" id="A0A164GSL4"/>
<protein>
    <submittedName>
        <fullName evidence="2">Uncharacterized protein</fullName>
    </submittedName>
</protein>
<keyword evidence="1" id="KW-0812">Transmembrane</keyword>
<accession>A0A164GSL4</accession>